<dbReference type="EMBL" id="VXIV02003425">
    <property type="protein sequence ID" value="KAF6017173.1"/>
    <property type="molecule type" value="Genomic_DNA"/>
</dbReference>
<comment type="caution">
    <text evidence="6">The sequence shown here is derived from an EMBL/GenBank/DDBJ whole genome shotgun (WGS) entry which is preliminary data.</text>
</comment>
<dbReference type="GO" id="GO:0005524">
    <property type="term" value="F:ATP binding"/>
    <property type="evidence" value="ECO:0007669"/>
    <property type="project" value="InterPro"/>
</dbReference>
<feature type="region of interest" description="Disordered" evidence="5">
    <location>
        <begin position="416"/>
        <end position="443"/>
    </location>
</feature>
<dbReference type="SUPFAM" id="SSF51735">
    <property type="entry name" value="NAD(P)-binding Rossmann-fold domains"/>
    <property type="match status" value="1"/>
</dbReference>
<evidence type="ECO:0000256" key="4">
    <source>
        <dbReference type="SAM" id="Coils"/>
    </source>
</evidence>
<evidence type="ECO:0000256" key="5">
    <source>
        <dbReference type="SAM" id="MobiDB-lite"/>
    </source>
</evidence>
<dbReference type="Pfam" id="PF05186">
    <property type="entry name" value="Dpy-30"/>
    <property type="match status" value="1"/>
</dbReference>
<dbReference type="InterPro" id="IPR047499">
    <property type="entry name" value="DD_AK7"/>
</dbReference>
<dbReference type="Gene3D" id="1.20.890.10">
    <property type="entry name" value="cAMP-dependent protein kinase regulatory subunit, dimerization-anchoring domain"/>
    <property type="match status" value="1"/>
</dbReference>
<protein>
    <submittedName>
        <fullName evidence="6">AK7</fullName>
    </submittedName>
</protein>
<keyword evidence="2" id="KW-0547">Nucleotide-binding</keyword>
<evidence type="ECO:0000256" key="2">
    <source>
        <dbReference type="ARBA" id="ARBA00022741"/>
    </source>
</evidence>
<dbReference type="InterPro" id="IPR027417">
    <property type="entry name" value="P-loop_NTPase"/>
</dbReference>
<evidence type="ECO:0000313" key="7">
    <source>
        <dbReference type="Proteomes" id="UP000593567"/>
    </source>
</evidence>
<sequence>MSEDGDALPTSKKLFINHVDTYQGLNLGKYLAGCLVGASLDDVEEEEEEAEETQEQVLTGPKPGCYQVVGTLKDPEAKKPDFVKEIFQFETREQLFEQLVECDVIVYDITDNAAQIDEAAWAVSEIHADLEHIDKQKIFILVSSVMTWARSKPLDPDDPEIPFTEDDYRRRKPHPNFKEHLSCEKTVIKVGKTNKSKLITYVIASGIPYGAGENIFHYLYKSAWHNAKELFCFGNGQNVLPTIHIRDLGGVIQNIADMKPKARYIVATDDSQTTLEEIVKGVSTSLGTGAMLNITKEDALLQREINQDHFDMLLSNLRMDSVFVKENMKIRWVSEAGIVENLPKIVKEYRESRNSCDDLFQPMTAYSYLFPMRVCVLGPPAVGKTAICAELAKQYKLHHIKVKDVIDEAMSKLEKSAARADKGDEEDDDGKDDEEFSLRKAQDDAETLEAIRETMESNNGRIDDTYVIKFFRDKLKSMPCQNQGFLLDGFPKTNEQAKELFAPDEDAEEEDDDEKMSYDKTIMPEAIILLEAPDDFLRNRIMNLAETMVSGTHNDEEGLNRRLNAYRDLNQEDDSVINYFDELEIFPDKIDVSKDTSKNNYDTVEKIKKIIGEPRNYGPTDEEREEMRKAAEEARLKREAEEKAERERAEYEEATQRWARQQEWAKNLEQVKKEEYELLEAQSIPLRNYLMKHVMPTLTKGLIECCQVRPEDSVDFLAEYLFQNNPQID</sequence>
<dbReference type="GO" id="GO:0019205">
    <property type="term" value="F:nucleobase-containing compound kinase activity"/>
    <property type="evidence" value="ECO:0007669"/>
    <property type="project" value="InterPro"/>
</dbReference>
<dbReference type="InterPro" id="IPR007858">
    <property type="entry name" value="Dpy-30_motif"/>
</dbReference>
<dbReference type="CDD" id="cd22967">
    <property type="entry name" value="DD_AK7"/>
    <property type="match status" value="1"/>
</dbReference>
<keyword evidence="4" id="KW-0175">Coiled coil</keyword>
<dbReference type="AlphaFoldDB" id="A0A7J7ITC9"/>
<name>A0A7J7ITC9_BUGNE</name>
<dbReference type="InterPro" id="IPR036291">
    <property type="entry name" value="NAD(P)-bd_dom_sf"/>
</dbReference>
<keyword evidence="1" id="KW-0808">Transferase</keyword>
<evidence type="ECO:0000313" key="6">
    <source>
        <dbReference type="EMBL" id="KAF6017173.1"/>
    </source>
</evidence>
<dbReference type="CDD" id="cd01428">
    <property type="entry name" value="ADK"/>
    <property type="match status" value="1"/>
</dbReference>
<keyword evidence="3" id="KW-0418">Kinase</keyword>
<organism evidence="6 7">
    <name type="scientific">Bugula neritina</name>
    <name type="common">Brown bryozoan</name>
    <name type="synonym">Sertularia neritina</name>
    <dbReference type="NCBI Taxonomy" id="10212"/>
    <lineage>
        <taxon>Eukaryota</taxon>
        <taxon>Metazoa</taxon>
        <taxon>Spiralia</taxon>
        <taxon>Lophotrochozoa</taxon>
        <taxon>Bryozoa</taxon>
        <taxon>Gymnolaemata</taxon>
        <taxon>Cheilostomatida</taxon>
        <taxon>Flustrina</taxon>
        <taxon>Buguloidea</taxon>
        <taxon>Bugulidae</taxon>
        <taxon>Bugula</taxon>
    </lineage>
</organism>
<dbReference type="InterPro" id="IPR000850">
    <property type="entry name" value="Adenylat/UMP-CMP_kin"/>
</dbReference>
<dbReference type="Proteomes" id="UP000593567">
    <property type="component" value="Unassembled WGS sequence"/>
</dbReference>
<dbReference type="SUPFAM" id="SSF52540">
    <property type="entry name" value="P-loop containing nucleoside triphosphate hydrolases"/>
    <property type="match status" value="1"/>
</dbReference>
<dbReference type="Gene3D" id="3.40.50.720">
    <property type="entry name" value="NAD(P)-binding Rossmann-like Domain"/>
    <property type="match status" value="1"/>
</dbReference>
<keyword evidence="7" id="KW-1185">Reference proteome</keyword>
<dbReference type="OrthoDB" id="10262413at2759"/>
<dbReference type="Pfam" id="PF00406">
    <property type="entry name" value="ADK"/>
    <property type="match status" value="1"/>
</dbReference>
<feature type="compositionally biased region" description="Acidic residues" evidence="5">
    <location>
        <begin position="423"/>
        <end position="435"/>
    </location>
</feature>
<reference evidence="6" key="1">
    <citation type="submission" date="2020-06" db="EMBL/GenBank/DDBJ databases">
        <title>Draft genome of Bugula neritina, a colonial animal packing powerful symbionts and potential medicines.</title>
        <authorList>
            <person name="Rayko M."/>
        </authorList>
    </citation>
    <scope>NUCLEOTIDE SEQUENCE [LARGE SCALE GENOMIC DNA]</scope>
    <source>
        <strain evidence="6">Kwan_BN1</strain>
    </source>
</reference>
<proteinExistence type="predicted"/>
<accession>A0A7J7ITC9</accession>
<dbReference type="Gene3D" id="3.40.50.300">
    <property type="entry name" value="P-loop containing nucleotide triphosphate hydrolases"/>
    <property type="match status" value="1"/>
</dbReference>
<dbReference type="PANTHER" id="PTHR23359">
    <property type="entry name" value="NUCLEOTIDE KINASE"/>
    <property type="match status" value="1"/>
</dbReference>
<evidence type="ECO:0000256" key="1">
    <source>
        <dbReference type="ARBA" id="ARBA00022679"/>
    </source>
</evidence>
<evidence type="ECO:0000256" key="3">
    <source>
        <dbReference type="ARBA" id="ARBA00022777"/>
    </source>
</evidence>
<dbReference type="GO" id="GO:0006139">
    <property type="term" value="P:nucleobase-containing compound metabolic process"/>
    <property type="evidence" value="ECO:0007669"/>
    <property type="project" value="InterPro"/>
</dbReference>
<gene>
    <name evidence="6" type="ORF">EB796_024503</name>
</gene>
<feature type="coiled-coil region" evidence="4">
    <location>
        <begin position="622"/>
        <end position="661"/>
    </location>
</feature>